<keyword evidence="1" id="KW-0812">Transmembrane</keyword>
<dbReference type="InterPro" id="IPR011330">
    <property type="entry name" value="Glyco_hydro/deAcase_b/a-brl"/>
</dbReference>
<protein>
    <submittedName>
        <fullName evidence="2">DUF2194 domain-containing protein</fullName>
    </submittedName>
</protein>
<accession>A0ABW4ZT82</accession>
<keyword evidence="1" id="KW-1133">Transmembrane helix</keyword>
<comment type="caution">
    <text evidence="2">The sequence shown here is derived from an EMBL/GenBank/DDBJ whole genome shotgun (WGS) entry which is preliminary data.</text>
</comment>
<name>A0ABW4ZT82_9BACL</name>
<proteinExistence type="predicted"/>
<dbReference type="InterPro" id="IPR018695">
    <property type="entry name" value="DUF2194"/>
</dbReference>
<organism evidence="2 3">
    <name type="scientific">Tumebacillus lipolyticus</name>
    <dbReference type="NCBI Taxonomy" id="1280370"/>
    <lineage>
        <taxon>Bacteria</taxon>
        <taxon>Bacillati</taxon>
        <taxon>Bacillota</taxon>
        <taxon>Bacilli</taxon>
        <taxon>Bacillales</taxon>
        <taxon>Alicyclobacillaceae</taxon>
        <taxon>Tumebacillus</taxon>
    </lineage>
</organism>
<sequence length="619" mass="69838">MRKTKLPVWRVAVYAILLIVLALTIPTRVQEWVGSDKRWSPEFEFTHSKQTVLPDAPHQRYLLLYNAEDRIAETKATRDNLAMAMSYGKLPVDVMSFAEYRQLNTPLDQYAQGAIILVAEQQANLPHVENIKRYVTEQGGLLVNTIRSSDSPINSFMGILGSVDFAPTAPTGLRWTEKIYPGLSEQTLSAERVTSSSLEVQLSSQVNVWAESVEPSGIPYLWRMEQGKGGVLYWNTLLLHESVMRGAFVQSMIKAQGDGAKATIGGQVWFIDDFPSPAYNRVSEGNLTGMTDYDFRLKRWDPDMQEIAKKYGVRYSVGTIFMYSDRVTPPFEVLHEGQQLLFDLEVKLIEDSGEIGLHGFNHQSLNLSYTPEEQELYGYRPWPSEQAMLQSLLAARNTWKAEIHSQLPTMYIPPSNVLSKEGKDQLLKAFPDLKTISSLYATSGKQGELAQEFLPDPDYPQVMGTPRATSGYSPEADELSDLYSLVATLGIVSHFNHPDDVFSDERGKGMTWDKLRDGFDRLVQDVNLRFSWLQPLTASELSDKLRLYHQTQVQIDRSQAGRLTAYLTPLKGPVYLEVRVAAPHDWDVKAGGKIVSRNEEYGLLWVEVTEPMLVLEVAK</sequence>
<keyword evidence="3" id="KW-1185">Reference proteome</keyword>
<dbReference type="EMBL" id="JBHUIO010000002">
    <property type="protein sequence ID" value="MFD2168658.1"/>
    <property type="molecule type" value="Genomic_DNA"/>
</dbReference>
<keyword evidence="1" id="KW-0472">Membrane</keyword>
<dbReference type="SUPFAM" id="SSF88713">
    <property type="entry name" value="Glycoside hydrolase/deacetylase"/>
    <property type="match status" value="1"/>
</dbReference>
<evidence type="ECO:0000313" key="3">
    <source>
        <dbReference type="Proteomes" id="UP001597343"/>
    </source>
</evidence>
<reference evidence="3" key="1">
    <citation type="journal article" date="2019" name="Int. J. Syst. Evol. Microbiol.">
        <title>The Global Catalogue of Microorganisms (GCM) 10K type strain sequencing project: providing services to taxonomists for standard genome sequencing and annotation.</title>
        <authorList>
            <consortium name="The Broad Institute Genomics Platform"/>
            <consortium name="The Broad Institute Genome Sequencing Center for Infectious Disease"/>
            <person name="Wu L."/>
            <person name="Ma J."/>
        </authorList>
    </citation>
    <scope>NUCLEOTIDE SEQUENCE [LARGE SCALE GENOMIC DNA]</scope>
    <source>
        <strain evidence="3">CGMCC 1.13574</strain>
    </source>
</reference>
<evidence type="ECO:0000256" key="1">
    <source>
        <dbReference type="SAM" id="Phobius"/>
    </source>
</evidence>
<feature type="transmembrane region" description="Helical" evidence="1">
    <location>
        <begin position="7"/>
        <end position="25"/>
    </location>
</feature>
<evidence type="ECO:0000313" key="2">
    <source>
        <dbReference type="EMBL" id="MFD2168658.1"/>
    </source>
</evidence>
<dbReference type="RefSeq" id="WP_386043569.1">
    <property type="nucleotide sequence ID" value="NZ_JBHUIO010000002.1"/>
</dbReference>
<dbReference type="Proteomes" id="UP001597343">
    <property type="component" value="Unassembled WGS sequence"/>
</dbReference>
<dbReference type="Pfam" id="PF09960">
    <property type="entry name" value="DUF2194"/>
    <property type="match status" value="1"/>
</dbReference>
<gene>
    <name evidence="2" type="ORF">ACFSOY_01315</name>
</gene>